<evidence type="ECO:0000259" key="3">
    <source>
        <dbReference type="Pfam" id="PF03358"/>
    </source>
</evidence>
<dbReference type="EMBL" id="CP048000">
    <property type="protein sequence ID" value="QHQ62165.1"/>
    <property type="molecule type" value="Genomic_DNA"/>
</dbReference>
<dbReference type="AlphaFoldDB" id="A0A6P1TRM3"/>
<accession>A0A6P1TRM3</accession>
<keyword evidence="5" id="KW-1185">Reference proteome</keyword>
<dbReference type="RefSeq" id="WP_161838990.1">
    <property type="nucleotide sequence ID" value="NZ_CP048000.1"/>
</dbReference>
<dbReference type="Proteomes" id="UP000464314">
    <property type="component" value="Chromosome"/>
</dbReference>
<name>A0A6P1TRM3_9FIRM</name>
<dbReference type="GO" id="GO:0016491">
    <property type="term" value="F:oxidoreductase activity"/>
    <property type="evidence" value="ECO:0007669"/>
    <property type="project" value="InterPro"/>
</dbReference>
<dbReference type="PANTHER" id="PTHR43278:SF2">
    <property type="entry name" value="IRON-SULFUR FLAVOPROTEIN"/>
    <property type="match status" value="1"/>
</dbReference>
<sequence>MKILAINSSIRKHGNTERIFHLMEQSLLKIAKEKGKTVELEYISLGETNIEPCRGCRFCFEKGEEFCPIKDNLTLIRRKLQEADGIILGSPIYVEDVNGPMKNLIDRMAFYCHRPSFSGKSALIFTTSGAGSTKHALRTMRNALSTWGFYIAVEYRFRMGGSVIAELDVIQKYSDKVNKLATVFFNSIDNNKPLHPTIYSYMIFKIQQTYWQKESSKRNKLDYEYWKTKGWLEPFCDYYIDHKCLSIKSKTARVLGKIISKFFV</sequence>
<keyword evidence="2" id="KW-0288">FMN</keyword>
<dbReference type="InterPro" id="IPR051796">
    <property type="entry name" value="ISF_SsuE-like"/>
</dbReference>
<dbReference type="Gene3D" id="3.40.50.360">
    <property type="match status" value="1"/>
</dbReference>
<organism evidence="4 5">
    <name type="scientific">Anaerocolumna sedimenticola</name>
    <dbReference type="NCBI Taxonomy" id="2696063"/>
    <lineage>
        <taxon>Bacteria</taxon>
        <taxon>Bacillati</taxon>
        <taxon>Bacillota</taxon>
        <taxon>Clostridia</taxon>
        <taxon>Lachnospirales</taxon>
        <taxon>Lachnospiraceae</taxon>
        <taxon>Anaerocolumna</taxon>
    </lineage>
</organism>
<gene>
    <name evidence="4" type="ORF">Ana3638_16405</name>
</gene>
<reference evidence="4 5" key="1">
    <citation type="submission" date="2020-01" db="EMBL/GenBank/DDBJ databases">
        <title>Genome analysis of Anaerocolumna sp. CBA3638.</title>
        <authorList>
            <person name="Kim J."/>
            <person name="Roh S.W."/>
        </authorList>
    </citation>
    <scope>NUCLEOTIDE SEQUENCE [LARGE SCALE GENOMIC DNA]</scope>
    <source>
        <strain evidence="4 5">CBA3638</strain>
    </source>
</reference>
<dbReference type="KEGG" id="anr:Ana3638_16405"/>
<keyword evidence="1" id="KW-0285">Flavoprotein</keyword>
<evidence type="ECO:0000256" key="2">
    <source>
        <dbReference type="ARBA" id="ARBA00022643"/>
    </source>
</evidence>
<dbReference type="SUPFAM" id="SSF52218">
    <property type="entry name" value="Flavoproteins"/>
    <property type="match status" value="1"/>
</dbReference>
<evidence type="ECO:0000313" key="5">
    <source>
        <dbReference type="Proteomes" id="UP000464314"/>
    </source>
</evidence>
<evidence type="ECO:0000256" key="1">
    <source>
        <dbReference type="ARBA" id="ARBA00022630"/>
    </source>
</evidence>
<dbReference type="Pfam" id="PF03358">
    <property type="entry name" value="FMN_red"/>
    <property type="match status" value="1"/>
</dbReference>
<dbReference type="InterPro" id="IPR029039">
    <property type="entry name" value="Flavoprotein-like_sf"/>
</dbReference>
<feature type="domain" description="NADPH-dependent FMN reductase-like" evidence="3">
    <location>
        <begin position="1"/>
        <end position="152"/>
    </location>
</feature>
<dbReference type="PANTHER" id="PTHR43278">
    <property type="entry name" value="NAD(P)H-DEPENDENT FMN-CONTAINING OXIDOREDUCTASE YWQN-RELATED"/>
    <property type="match status" value="1"/>
</dbReference>
<protein>
    <recommendedName>
        <fullName evidence="3">NADPH-dependent FMN reductase-like domain-containing protein</fullName>
    </recommendedName>
</protein>
<proteinExistence type="predicted"/>
<evidence type="ECO:0000313" key="4">
    <source>
        <dbReference type="EMBL" id="QHQ62165.1"/>
    </source>
</evidence>
<dbReference type="InterPro" id="IPR005025">
    <property type="entry name" value="FMN_Rdtase-like_dom"/>
</dbReference>